<dbReference type="SUPFAM" id="SSF52540">
    <property type="entry name" value="P-loop containing nucleoside triphosphate hydrolases"/>
    <property type="match status" value="1"/>
</dbReference>
<organism evidence="5">
    <name type="scientific">freshwater metagenome</name>
    <dbReference type="NCBI Taxonomy" id="449393"/>
    <lineage>
        <taxon>unclassified sequences</taxon>
        <taxon>metagenomes</taxon>
        <taxon>ecological metagenomes</taxon>
    </lineage>
</organism>
<dbReference type="AlphaFoldDB" id="A0A6J7SBY0"/>
<dbReference type="PANTHER" id="PTHR43790">
    <property type="entry name" value="CARBOHYDRATE TRANSPORT ATP-BINDING PROTEIN MG119-RELATED"/>
    <property type="match status" value="1"/>
</dbReference>
<evidence type="ECO:0000256" key="3">
    <source>
        <dbReference type="ARBA" id="ARBA00022741"/>
    </source>
</evidence>
<dbReference type="GO" id="GO:0005524">
    <property type="term" value="F:ATP binding"/>
    <property type="evidence" value="ECO:0007669"/>
    <property type="project" value="UniProtKB-KW"/>
</dbReference>
<name>A0A6J7SBY0_9ZZZZ</name>
<dbReference type="PANTHER" id="PTHR43790:SF9">
    <property type="entry name" value="GALACTOFURANOSE TRANSPORTER ATP-BINDING PROTEIN YTFR"/>
    <property type="match status" value="1"/>
</dbReference>
<accession>A0A6J7SBY0</accession>
<protein>
    <submittedName>
        <fullName evidence="5">Unannotated protein</fullName>
    </submittedName>
</protein>
<sequence length="92" mass="9996">MGDPSLIILDEPTRGVDIGAKVTIYEIIAELARRGAAILLISSEHTEVLELSNRVHLVRSGSIAGELDPTVSNVDDLLFKLFGLENEILEGR</sequence>
<keyword evidence="1" id="KW-0813">Transport</keyword>
<proteinExistence type="predicted"/>
<keyword evidence="4" id="KW-0067">ATP-binding</keyword>
<keyword evidence="3" id="KW-0547">Nucleotide-binding</keyword>
<evidence type="ECO:0000313" key="5">
    <source>
        <dbReference type="EMBL" id="CAB5038667.1"/>
    </source>
</evidence>
<evidence type="ECO:0000256" key="4">
    <source>
        <dbReference type="ARBA" id="ARBA00022840"/>
    </source>
</evidence>
<dbReference type="InterPro" id="IPR027417">
    <property type="entry name" value="P-loop_NTPase"/>
</dbReference>
<dbReference type="EMBL" id="CAFBQA010000040">
    <property type="protein sequence ID" value="CAB5038667.1"/>
    <property type="molecule type" value="Genomic_DNA"/>
</dbReference>
<gene>
    <name evidence="5" type="ORF">UFOPK4234_00839</name>
</gene>
<reference evidence="5" key="1">
    <citation type="submission" date="2020-05" db="EMBL/GenBank/DDBJ databases">
        <authorList>
            <person name="Chiriac C."/>
            <person name="Salcher M."/>
            <person name="Ghai R."/>
            <person name="Kavagutti S V."/>
        </authorList>
    </citation>
    <scope>NUCLEOTIDE SEQUENCE</scope>
</reference>
<dbReference type="InterPro" id="IPR050107">
    <property type="entry name" value="ABC_carbohydrate_import_ATPase"/>
</dbReference>
<keyword evidence="2" id="KW-0677">Repeat</keyword>
<evidence type="ECO:0000256" key="2">
    <source>
        <dbReference type="ARBA" id="ARBA00022737"/>
    </source>
</evidence>
<dbReference type="Gene3D" id="3.40.50.300">
    <property type="entry name" value="P-loop containing nucleotide triphosphate hydrolases"/>
    <property type="match status" value="1"/>
</dbReference>
<evidence type="ECO:0000256" key="1">
    <source>
        <dbReference type="ARBA" id="ARBA00022448"/>
    </source>
</evidence>